<feature type="domain" description="LRIM1/APL1C-like dimerization" evidence="6">
    <location>
        <begin position="448"/>
        <end position="630"/>
    </location>
</feature>
<dbReference type="InterPro" id="IPR050328">
    <property type="entry name" value="Dev_Immune_Receptor"/>
</dbReference>
<keyword evidence="2 5" id="KW-0732">Signal</keyword>
<organism evidence="7 8">
    <name type="scientific">Anopheles epiroticus</name>
    <dbReference type="NCBI Taxonomy" id="199890"/>
    <lineage>
        <taxon>Eukaryota</taxon>
        <taxon>Metazoa</taxon>
        <taxon>Ecdysozoa</taxon>
        <taxon>Arthropoda</taxon>
        <taxon>Hexapoda</taxon>
        <taxon>Insecta</taxon>
        <taxon>Pterygota</taxon>
        <taxon>Neoptera</taxon>
        <taxon>Endopterygota</taxon>
        <taxon>Diptera</taxon>
        <taxon>Nematocera</taxon>
        <taxon>Culicoidea</taxon>
        <taxon>Culicidae</taxon>
        <taxon>Anophelinae</taxon>
        <taxon>Anopheles</taxon>
    </lineage>
</organism>
<evidence type="ECO:0000256" key="4">
    <source>
        <dbReference type="SAM" id="Coils"/>
    </source>
</evidence>
<feature type="chain" id="PRO_5012331218" description="LRIM1/APL1C-like dimerization domain-containing protein" evidence="5">
    <location>
        <begin position="23"/>
        <end position="640"/>
    </location>
</feature>
<evidence type="ECO:0000256" key="5">
    <source>
        <dbReference type="SAM" id="SignalP"/>
    </source>
</evidence>
<evidence type="ECO:0000313" key="8">
    <source>
        <dbReference type="Proteomes" id="UP000075885"/>
    </source>
</evidence>
<name>A0A240PPW5_9DIPT</name>
<evidence type="ECO:0000256" key="2">
    <source>
        <dbReference type="ARBA" id="ARBA00022729"/>
    </source>
</evidence>
<keyword evidence="3" id="KW-0677">Repeat</keyword>
<feature type="coiled-coil region" evidence="4">
    <location>
        <begin position="570"/>
        <end position="607"/>
    </location>
</feature>
<evidence type="ECO:0000256" key="3">
    <source>
        <dbReference type="ARBA" id="ARBA00022737"/>
    </source>
</evidence>
<dbReference type="InterPro" id="IPR048481">
    <property type="entry name" value="LRIM1_APL1C-like_dimer"/>
</dbReference>
<feature type="coiled-coil region" evidence="4">
    <location>
        <begin position="488"/>
        <end position="533"/>
    </location>
</feature>
<dbReference type="SUPFAM" id="SSF52058">
    <property type="entry name" value="L domain-like"/>
    <property type="match status" value="1"/>
</dbReference>
<evidence type="ECO:0000256" key="1">
    <source>
        <dbReference type="ARBA" id="ARBA00022614"/>
    </source>
</evidence>
<dbReference type="PROSITE" id="PS51257">
    <property type="entry name" value="PROKAR_LIPOPROTEIN"/>
    <property type="match status" value="1"/>
</dbReference>
<dbReference type="AlphaFoldDB" id="A0A240PPW5"/>
<dbReference type="InterPro" id="IPR032675">
    <property type="entry name" value="LRR_dom_sf"/>
</dbReference>
<proteinExistence type="predicted"/>
<dbReference type="EnsemblMetazoa" id="AEPI015389-RA">
    <property type="protein sequence ID" value="AEPI015389-PA"/>
    <property type="gene ID" value="AEPI015389"/>
</dbReference>
<dbReference type="PANTHER" id="PTHR24373:SF275">
    <property type="entry name" value="TIR DOMAIN-CONTAINING PROTEIN"/>
    <property type="match status" value="1"/>
</dbReference>
<dbReference type="PANTHER" id="PTHR24373">
    <property type="entry name" value="SLIT RELATED LEUCINE-RICH REPEAT NEURONAL PROTEIN"/>
    <property type="match status" value="1"/>
</dbReference>
<dbReference type="Gene3D" id="1.20.5.110">
    <property type="match status" value="1"/>
</dbReference>
<dbReference type="PROSITE" id="PS51450">
    <property type="entry name" value="LRR"/>
    <property type="match status" value="1"/>
</dbReference>
<keyword evidence="1" id="KW-0433">Leucine-rich repeat</keyword>
<dbReference type="SMART" id="SM00369">
    <property type="entry name" value="LRR_TYP"/>
    <property type="match status" value="6"/>
</dbReference>
<feature type="signal peptide" evidence="5">
    <location>
        <begin position="1"/>
        <end position="22"/>
    </location>
</feature>
<keyword evidence="4" id="KW-0175">Coiled coil</keyword>
<reference evidence="7" key="2">
    <citation type="submission" date="2020-05" db="UniProtKB">
        <authorList>
            <consortium name="EnsemblMetazoa"/>
        </authorList>
    </citation>
    <scope>IDENTIFICATION</scope>
    <source>
        <strain evidence="7">Epiroticus2</strain>
    </source>
</reference>
<dbReference type="PRINTS" id="PR00019">
    <property type="entry name" value="LEURICHRPT"/>
</dbReference>
<reference evidence="8" key="1">
    <citation type="submission" date="2013-03" db="EMBL/GenBank/DDBJ databases">
        <title>The Genome Sequence of Anopheles epiroticus epiroticus2.</title>
        <authorList>
            <consortium name="The Broad Institute Genomics Platform"/>
            <person name="Neafsey D.E."/>
            <person name="Howell P."/>
            <person name="Walker B."/>
            <person name="Young S.K."/>
            <person name="Zeng Q."/>
            <person name="Gargeya S."/>
            <person name="Fitzgerald M."/>
            <person name="Haas B."/>
            <person name="Abouelleil A."/>
            <person name="Allen A.W."/>
            <person name="Alvarado L."/>
            <person name="Arachchi H.M."/>
            <person name="Berlin A.M."/>
            <person name="Chapman S.B."/>
            <person name="Gainer-Dewar J."/>
            <person name="Goldberg J."/>
            <person name="Griggs A."/>
            <person name="Gujja S."/>
            <person name="Hansen M."/>
            <person name="Howarth C."/>
            <person name="Imamovic A."/>
            <person name="Ireland A."/>
            <person name="Larimer J."/>
            <person name="McCowan C."/>
            <person name="Murphy C."/>
            <person name="Pearson M."/>
            <person name="Poon T.W."/>
            <person name="Priest M."/>
            <person name="Roberts A."/>
            <person name="Saif S."/>
            <person name="Shea T."/>
            <person name="Sisk P."/>
            <person name="Sykes S."/>
            <person name="Wortman J."/>
            <person name="Nusbaum C."/>
            <person name="Birren B."/>
        </authorList>
    </citation>
    <scope>NUCLEOTIDE SEQUENCE [LARGE SCALE GENOMIC DNA]</scope>
    <source>
        <strain evidence="8">Epiroticus2</strain>
    </source>
</reference>
<accession>A0A240PPW5</accession>
<evidence type="ECO:0000313" key="7">
    <source>
        <dbReference type="EnsemblMetazoa" id="AEPI015389-PA"/>
    </source>
</evidence>
<keyword evidence="8" id="KW-1185">Reference proteome</keyword>
<dbReference type="STRING" id="199890.A0A240PPW5"/>
<dbReference type="Pfam" id="PF20733">
    <property type="entry name" value="LRIM1_dimer"/>
    <property type="match status" value="1"/>
</dbReference>
<evidence type="ECO:0000259" key="6">
    <source>
        <dbReference type="Pfam" id="PF20733"/>
    </source>
</evidence>
<protein>
    <recommendedName>
        <fullName evidence="6">LRIM1/APL1C-like dimerization domain-containing protein</fullName>
    </recommendedName>
</protein>
<dbReference type="Proteomes" id="UP000075885">
    <property type="component" value="Unassembled WGS sequence"/>
</dbReference>
<dbReference type="Gene3D" id="1.20.5.340">
    <property type="match status" value="1"/>
</dbReference>
<dbReference type="VEuPathDB" id="VectorBase:AEPI015389"/>
<dbReference type="InterPro" id="IPR001611">
    <property type="entry name" value="Leu-rich_rpt"/>
</dbReference>
<dbReference type="InterPro" id="IPR003591">
    <property type="entry name" value="Leu-rich_rpt_typical-subtyp"/>
</dbReference>
<sequence length="640" mass="73459">MFWLRAVSLLSVFLFSCTIVAGDTDQYIWSNPPYRPIVTTRRSYNTATSGQWYNGGYRNSMPRQEYKCHESNQQYDCVFYGVHIDGPTQNVYFGFENENNERNITFKNSTIRSLSDALLRSFRQVELLDLNDLQLKEVGPTAFTYGQTIQSLYMGHNAIEHLPPYLFHNMQSLSVLVLDRNSLRSLPQQIFSGTPKLSVLSISNNNLETIEDGTFEATTELNHLQVSSNKLTHINLSLIPSLFYGNVSFNNLTTLAVPIAVKELDASHNRISTVSGPLNGELALLKLQHNSLKDTAWLLRYAGLVDVDLSHNELENISSDHFRHMTRLERLYLSHNQLVKLNLGNKPIGNLNVLDLSHNHLLYVERNQLIFDRVEYLYLAHNSIVKLKLSANNKMKYLTLSDNDLDCQSLRNLLQDVDRPVVGDSDHNCKPDYKLEQGLCCKESDMAYLDRLIQYIHLTSVAEKQHRAKGRCSADDAITSANKLSNLLTEKSDVMLQANQQLQEEERQLQNAVRELSAEQKQLEQGVQGLLAEIDTNLRRYRLPKDGLARPSVNLAKVLTHLKERHEFKLRETQNRQAEADAKKREMERLEEENIVLQKQLDDKKKEHSKVKQDTKSMKIRVNQLEAKKNRNPEAVRITK</sequence>
<dbReference type="Gene3D" id="3.80.10.10">
    <property type="entry name" value="Ribonuclease Inhibitor"/>
    <property type="match status" value="1"/>
</dbReference>
<dbReference type="Pfam" id="PF13855">
    <property type="entry name" value="LRR_8"/>
    <property type="match status" value="2"/>
</dbReference>